<dbReference type="Proteomes" id="UP000026249">
    <property type="component" value="Unassembled WGS sequence"/>
</dbReference>
<gene>
    <name evidence="1" type="ORF">ACMU_17995</name>
</gene>
<accession>A0A037ZG51</accession>
<comment type="caution">
    <text evidence="1">The sequence shown here is derived from an EMBL/GenBank/DDBJ whole genome shotgun (WGS) entry which is preliminary data.</text>
</comment>
<organism evidence="1 2">
    <name type="scientific">Actibacterium mucosum KCTC 23349</name>
    <dbReference type="NCBI Taxonomy" id="1454373"/>
    <lineage>
        <taxon>Bacteria</taxon>
        <taxon>Pseudomonadati</taxon>
        <taxon>Pseudomonadota</taxon>
        <taxon>Alphaproteobacteria</taxon>
        <taxon>Rhodobacterales</taxon>
        <taxon>Roseobacteraceae</taxon>
        <taxon>Actibacterium</taxon>
    </lineage>
</organism>
<protein>
    <submittedName>
        <fullName evidence="1">Uncharacterized protein</fullName>
    </submittedName>
</protein>
<keyword evidence="2" id="KW-1185">Reference proteome</keyword>
<dbReference type="EMBL" id="JFKE01000007">
    <property type="protein sequence ID" value="KAJ54598.1"/>
    <property type="molecule type" value="Genomic_DNA"/>
</dbReference>
<evidence type="ECO:0000313" key="2">
    <source>
        <dbReference type="Proteomes" id="UP000026249"/>
    </source>
</evidence>
<reference evidence="1 2" key="1">
    <citation type="submission" date="2014-03" db="EMBL/GenBank/DDBJ databases">
        <title>Draft Genome Sequence of Actibacterium mucosum KCTC 23349, a Marine Alphaproteobacterium with Complex Ionic Requirements Isolated from Mediterranean Seawater at Malvarrosa Beach, Valencia, Spain.</title>
        <authorList>
            <person name="Arahal D.R."/>
            <person name="Shao Z."/>
            <person name="Lai Q."/>
            <person name="Pujalte M.J."/>
        </authorList>
    </citation>
    <scope>NUCLEOTIDE SEQUENCE [LARGE SCALE GENOMIC DNA]</scope>
    <source>
        <strain evidence="1 2">KCTC 23349</strain>
    </source>
</reference>
<evidence type="ECO:0000313" key="1">
    <source>
        <dbReference type="EMBL" id="KAJ54598.1"/>
    </source>
</evidence>
<name>A0A037ZG51_9RHOB</name>
<dbReference type="AlphaFoldDB" id="A0A037ZG51"/>
<dbReference type="STRING" id="1454373.ACMU_17995"/>
<proteinExistence type="predicted"/>
<sequence>MANDRKMPFENFTIGYRSARCLLARQNRFPGTSWYSRLLECTARLPRDITQLKTVSFMD</sequence>